<proteinExistence type="predicted"/>
<gene>
    <name evidence="1" type="ORF">DWU98_01360</name>
</gene>
<dbReference type="EMBL" id="QRBE01000001">
    <property type="protein sequence ID" value="RDS84643.1"/>
    <property type="molecule type" value="Genomic_DNA"/>
</dbReference>
<reference evidence="1 2" key="1">
    <citation type="submission" date="2018-07" db="EMBL/GenBank/DDBJ databases">
        <title>Dyella monticola sp. nov. and Dyella psychrodurans sp. nov. isolated from monsoon evergreen broad-leaved forest soil of Dinghu Mountain, China.</title>
        <authorList>
            <person name="Gao Z."/>
            <person name="Qiu L."/>
        </authorList>
    </citation>
    <scope>NUCLEOTIDE SEQUENCE [LARGE SCALE GENOMIC DNA]</scope>
    <source>
        <strain evidence="1 2">4G-K06</strain>
    </source>
</reference>
<dbReference type="AlphaFoldDB" id="A0A370X898"/>
<evidence type="ECO:0000313" key="2">
    <source>
        <dbReference type="Proteomes" id="UP000254258"/>
    </source>
</evidence>
<accession>A0A370X898</accession>
<comment type="caution">
    <text evidence="1">The sequence shown here is derived from an EMBL/GenBank/DDBJ whole genome shotgun (WGS) entry which is preliminary data.</text>
</comment>
<keyword evidence="2" id="KW-1185">Reference proteome</keyword>
<evidence type="ECO:0000313" key="1">
    <source>
        <dbReference type="EMBL" id="RDS84643.1"/>
    </source>
</evidence>
<dbReference type="Proteomes" id="UP000254258">
    <property type="component" value="Unassembled WGS sequence"/>
</dbReference>
<organism evidence="1 2">
    <name type="scientific">Dyella monticola</name>
    <dbReference type="NCBI Taxonomy" id="1927958"/>
    <lineage>
        <taxon>Bacteria</taxon>
        <taxon>Pseudomonadati</taxon>
        <taxon>Pseudomonadota</taxon>
        <taxon>Gammaproteobacteria</taxon>
        <taxon>Lysobacterales</taxon>
        <taxon>Rhodanobacteraceae</taxon>
        <taxon>Dyella</taxon>
    </lineage>
</organism>
<protein>
    <submittedName>
        <fullName evidence="1">Uncharacterized protein</fullName>
    </submittedName>
</protein>
<sequence>MHQAAVKARRFLPVRFTRARVLRPDSSWCAASLSAGSSLSTAASLSTARTCHYLGRHSTLHAPLGTDMAWTPECPHRFACLGIQDAPRRGMRIKVAHLIDVPIDIDEMILASVLVYMRVHAVTIGSQSIQATSVHPVSGQIRATWFVCTG</sequence>
<name>A0A370X898_9GAMM</name>